<name>A0A518AK61_9BACT</name>
<dbReference type="EMBL" id="CP036278">
    <property type="protein sequence ID" value="QDU55076.1"/>
    <property type="molecule type" value="Genomic_DNA"/>
</dbReference>
<dbReference type="OrthoDB" id="291487at2"/>
<evidence type="ECO:0000313" key="2">
    <source>
        <dbReference type="EMBL" id="QDU55076.1"/>
    </source>
</evidence>
<dbReference type="PROSITE" id="PS51257">
    <property type="entry name" value="PROKAR_LIPOPROTEIN"/>
    <property type="match status" value="1"/>
</dbReference>
<keyword evidence="3" id="KW-1185">Reference proteome</keyword>
<evidence type="ECO:0008006" key="4">
    <source>
        <dbReference type="Google" id="ProtNLM"/>
    </source>
</evidence>
<reference evidence="2 3" key="1">
    <citation type="submission" date="2019-02" db="EMBL/GenBank/DDBJ databases">
        <title>Deep-cultivation of Planctomycetes and their phenomic and genomic characterization uncovers novel biology.</title>
        <authorList>
            <person name="Wiegand S."/>
            <person name="Jogler M."/>
            <person name="Boedeker C."/>
            <person name="Pinto D."/>
            <person name="Vollmers J."/>
            <person name="Rivas-Marin E."/>
            <person name="Kohn T."/>
            <person name="Peeters S.H."/>
            <person name="Heuer A."/>
            <person name="Rast P."/>
            <person name="Oberbeckmann S."/>
            <person name="Bunk B."/>
            <person name="Jeske O."/>
            <person name="Meyerdierks A."/>
            <person name="Storesund J.E."/>
            <person name="Kallscheuer N."/>
            <person name="Luecker S."/>
            <person name="Lage O.M."/>
            <person name="Pohl T."/>
            <person name="Merkel B.J."/>
            <person name="Hornburger P."/>
            <person name="Mueller R.-W."/>
            <person name="Bruemmer F."/>
            <person name="Labrenz M."/>
            <person name="Spormann A.M."/>
            <person name="Op den Camp H."/>
            <person name="Overmann J."/>
            <person name="Amann R."/>
            <person name="Jetten M.S.M."/>
            <person name="Mascher T."/>
            <person name="Medema M.H."/>
            <person name="Devos D.P."/>
            <person name="Kaster A.-K."/>
            <person name="Ovreas L."/>
            <person name="Rohde M."/>
            <person name="Galperin M.Y."/>
            <person name="Jogler C."/>
        </authorList>
    </citation>
    <scope>NUCLEOTIDE SEQUENCE [LARGE SCALE GENOMIC DNA]</scope>
    <source>
        <strain evidence="2 3">Pan181</strain>
    </source>
</reference>
<gene>
    <name evidence="2" type="ORF">Pan181_12620</name>
</gene>
<dbReference type="AlphaFoldDB" id="A0A518AK61"/>
<evidence type="ECO:0000313" key="3">
    <source>
        <dbReference type="Proteomes" id="UP000315750"/>
    </source>
</evidence>
<keyword evidence="1" id="KW-0732">Signal</keyword>
<dbReference type="KEGG" id="amuc:Pan181_12620"/>
<dbReference type="RefSeq" id="WP_145245973.1">
    <property type="nucleotide sequence ID" value="NZ_CP036278.1"/>
</dbReference>
<organism evidence="2 3">
    <name type="scientific">Aeoliella mucimassa</name>
    <dbReference type="NCBI Taxonomy" id="2527972"/>
    <lineage>
        <taxon>Bacteria</taxon>
        <taxon>Pseudomonadati</taxon>
        <taxon>Planctomycetota</taxon>
        <taxon>Planctomycetia</taxon>
        <taxon>Pirellulales</taxon>
        <taxon>Lacipirellulaceae</taxon>
        <taxon>Aeoliella</taxon>
    </lineage>
</organism>
<protein>
    <recommendedName>
        <fullName evidence="4">Carboxypeptidase regulatory-like domain-containing protein</fullName>
    </recommendedName>
</protein>
<feature type="chain" id="PRO_5021794324" description="Carboxypeptidase regulatory-like domain-containing protein" evidence="1">
    <location>
        <begin position="25"/>
        <end position="143"/>
    </location>
</feature>
<dbReference type="Proteomes" id="UP000315750">
    <property type="component" value="Chromosome"/>
</dbReference>
<sequence length="143" mass="15348" precursor="true">MSTRSISFVTLTLLLGLASLVGCSEPTPDTYPLAGTVTLDDKPLDHGTMNLVPMDSGSGLPAISIEQGAFSCPVESGPIAGNYRVEITASEKTGRMIEDPDFAGKQTEETRQLIPRRYNVQSTLTLSIPADNAESLKYDLKSR</sequence>
<accession>A0A518AK61</accession>
<evidence type="ECO:0000256" key="1">
    <source>
        <dbReference type="SAM" id="SignalP"/>
    </source>
</evidence>
<proteinExistence type="predicted"/>
<feature type="signal peptide" evidence="1">
    <location>
        <begin position="1"/>
        <end position="24"/>
    </location>
</feature>